<evidence type="ECO:0000313" key="5">
    <source>
        <dbReference type="Proteomes" id="UP001500063"/>
    </source>
</evidence>
<name>A0ABN0WY08_9ACTN</name>
<dbReference type="Proteomes" id="UP001500063">
    <property type="component" value="Unassembled WGS sequence"/>
</dbReference>
<comment type="caution">
    <text evidence="4">The sequence shown here is derived from an EMBL/GenBank/DDBJ whole genome shotgun (WGS) entry which is preliminary data.</text>
</comment>
<dbReference type="PANTHER" id="PTHR35526">
    <property type="entry name" value="ANTI-SIGMA-F FACTOR RSBW-RELATED"/>
    <property type="match status" value="1"/>
</dbReference>
<organism evidence="4 5">
    <name type="scientific">Streptomyces blastmyceticus</name>
    <dbReference type="NCBI Taxonomy" id="68180"/>
    <lineage>
        <taxon>Bacteria</taxon>
        <taxon>Bacillati</taxon>
        <taxon>Actinomycetota</taxon>
        <taxon>Actinomycetes</taxon>
        <taxon>Kitasatosporales</taxon>
        <taxon>Streptomycetaceae</taxon>
        <taxon>Streptomyces</taxon>
    </lineage>
</organism>
<feature type="region of interest" description="Disordered" evidence="2">
    <location>
        <begin position="1"/>
        <end position="25"/>
    </location>
</feature>
<keyword evidence="1" id="KW-0808">Transferase</keyword>
<dbReference type="SUPFAM" id="SSF55874">
    <property type="entry name" value="ATPase domain of HSP90 chaperone/DNA topoisomerase II/histidine kinase"/>
    <property type="match status" value="1"/>
</dbReference>
<proteinExistence type="predicted"/>
<feature type="domain" description="Histidine kinase/HSP90-like ATPase" evidence="3">
    <location>
        <begin position="32"/>
        <end position="127"/>
    </location>
</feature>
<dbReference type="PANTHER" id="PTHR35526:SF3">
    <property type="entry name" value="ANTI-SIGMA-F FACTOR RSBW"/>
    <property type="match status" value="1"/>
</dbReference>
<accession>A0ABN0WY08</accession>
<evidence type="ECO:0000313" key="4">
    <source>
        <dbReference type="EMBL" id="GAA0350033.1"/>
    </source>
</evidence>
<protein>
    <recommendedName>
        <fullName evidence="3">Histidine kinase/HSP90-like ATPase domain-containing protein</fullName>
    </recommendedName>
</protein>
<dbReference type="Pfam" id="PF13581">
    <property type="entry name" value="HATPase_c_2"/>
    <property type="match status" value="1"/>
</dbReference>
<dbReference type="InterPro" id="IPR050267">
    <property type="entry name" value="Anti-sigma-factor_SerPK"/>
</dbReference>
<evidence type="ECO:0000256" key="1">
    <source>
        <dbReference type="ARBA" id="ARBA00022527"/>
    </source>
</evidence>
<dbReference type="InterPro" id="IPR036890">
    <property type="entry name" value="HATPase_C_sf"/>
</dbReference>
<dbReference type="InterPro" id="IPR003594">
    <property type="entry name" value="HATPase_dom"/>
</dbReference>
<evidence type="ECO:0000259" key="3">
    <source>
        <dbReference type="Pfam" id="PF13581"/>
    </source>
</evidence>
<dbReference type="RefSeq" id="WP_344118176.1">
    <property type="nucleotide sequence ID" value="NZ_BAAABW010000016.1"/>
</dbReference>
<reference evidence="4 5" key="1">
    <citation type="journal article" date="2019" name="Int. J. Syst. Evol. Microbiol.">
        <title>The Global Catalogue of Microorganisms (GCM) 10K type strain sequencing project: providing services to taxonomists for standard genome sequencing and annotation.</title>
        <authorList>
            <consortium name="The Broad Institute Genomics Platform"/>
            <consortium name="The Broad Institute Genome Sequencing Center for Infectious Disease"/>
            <person name="Wu L."/>
            <person name="Ma J."/>
        </authorList>
    </citation>
    <scope>NUCLEOTIDE SEQUENCE [LARGE SCALE GENOMIC DNA]</scope>
    <source>
        <strain evidence="4 5">JCM 4565</strain>
    </source>
</reference>
<evidence type="ECO:0000256" key="2">
    <source>
        <dbReference type="SAM" id="MobiDB-lite"/>
    </source>
</evidence>
<gene>
    <name evidence="4" type="ORF">GCM10010319_28560</name>
</gene>
<keyword evidence="5" id="KW-1185">Reference proteome</keyword>
<dbReference type="Gene3D" id="3.30.565.10">
    <property type="entry name" value="Histidine kinase-like ATPase, C-terminal domain"/>
    <property type="match status" value="1"/>
</dbReference>
<keyword evidence="1" id="KW-0723">Serine/threonine-protein kinase</keyword>
<sequence length="158" mass="16687">MRTAMLMLSSPHSTSADEDDGELTGTYHLTAPAAPSTARVAREFVAAALEASGRPGLVENALVCVSDLVTNVVQHARVRTLSVEVAVRGGHVVVSVLDGDHARRPRRRAARAGQEDGRGLALVRSLSVASGVTLVWDELNVVGKCVWFEPLADTGPKP</sequence>
<dbReference type="CDD" id="cd16936">
    <property type="entry name" value="HATPase_RsbW-like"/>
    <property type="match status" value="1"/>
</dbReference>
<keyword evidence="1" id="KW-0418">Kinase</keyword>
<dbReference type="EMBL" id="BAAABW010000016">
    <property type="protein sequence ID" value="GAA0350033.1"/>
    <property type="molecule type" value="Genomic_DNA"/>
</dbReference>